<comment type="catalytic activity">
    <reaction evidence="1">
        <text>ATP + protein L-histidine = ADP + protein N-phospho-L-histidine.</text>
        <dbReference type="EC" id="2.7.13.3"/>
    </reaction>
</comment>
<dbReference type="InterPro" id="IPR036890">
    <property type="entry name" value="HATPase_C_sf"/>
</dbReference>
<evidence type="ECO:0000256" key="3">
    <source>
        <dbReference type="ARBA" id="ARBA00022553"/>
    </source>
</evidence>
<dbReference type="SUPFAM" id="SSF55874">
    <property type="entry name" value="ATPase domain of HSP90 chaperone/DNA topoisomerase II/histidine kinase"/>
    <property type="match status" value="1"/>
</dbReference>
<dbReference type="InterPro" id="IPR011495">
    <property type="entry name" value="Sig_transdc_His_kin_sub2_dim/P"/>
</dbReference>
<dbReference type="EC" id="2.7.13.3" evidence="2"/>
<keyword evidence="7" id="KW-0067">ATP-binding</keyword>
<reference evidence="10" key="1">
    <citation type="submission" date="2020-09" db="EMBL/GenBank/DDBJ databases">
        <title>Sphingomonas sp., a new species isolated from pork steak.</title>
        <authorList>
            <person name="Heidler von Heilborn D."/>
        </authorList>
    </citation>
    <scope>NUCLEOTIDE SEQUENCE [LARGE SCALE GENOMIC DNA]</scope>
</reference>
<gene>
    <name evidence="9" type="ORF">H5J25_14835</name>
</gene>
<evidence type="ECO:0000313" key="10">
    <source>
        <dbReference type="Proteomes" id="UP000595894"/>
    </source>
</evidence>
<dbReference type="Pfam" id="PF07568">
    <property type="entry name" value="HisKA_2"/>
    <property type="match status" value="1"/>
</dbReference>
<evidence type="ECO:0000256" key="1">
    <source>
        <dbReference type="ARBA" id="ARBA00000085"/>
    </source>
</evidence>
<dbReference type="SMART" id="SM00387">
    <property type="entry name" value="HATPase_c"/>
    <property type="match status" value="1"/>
</dbReference>
<protein>
    <recommendedName>
        <fullName evidence="2">histidine kinase</fullName>
        <ecNumber evidence="2">2.7.13.3</ecNumber>
    </recommendedName>
</protein>
<keyword evidence="3" id="KW-0597">Phosphoprotein</keyword>
<proteinExistence type="predicted"/>
<evidence type="ECO:0000256" key="5">
    <source>
        <dbReference type="ARBA" id="ARBA00022741"/>
    </source>
</evidence>
<dbReference type="PANTHER" id="PTHR41523">
    <property type="entry name" value="TWO-COMPONENT SYSTEM SENSOR PROTEIN"/>
    <property type="match status" value="1"/>
</dbReference>
<dbReference type="InterPro" id="IPR003594">
    <property type="entry name" value="HATPase_dom"/>
</dbReference>
<keyword evidence="6 9" id="KW-0418">Kinase</keyword>
<keyword evidence="4" id="KW-0808">Transferase</keyword>
<evidence type="ECO:0000256" key="6">
    <source>
        <dbReference type="ARBA" id="ARBA00022777"/>
    </source>
</evidence>
<keyword evidence="5" id="KW-0547">Nucleotide-binding</keyword>
<accession>A0A974NTR9</accession>
<dbReference type="Pfam" id="PF13581">
    <property type="entry name" value="HATPase_c_2"/>
    <property type="match status" value="1"/>
</dbReference>
<evidence type="ECO:0000259" key="8">
    <source>
        <dbReference type="SMART" id="SM00387"/>
    </source>
</evidence>
<organism evidence="9 10">
    <name type="scientific">Sphingomonas aliaeris</name>
    <dbReference type="NCBI Taxonomy" id="2759526"/>
    <lineage>
        <taxon>Bacteria</taxon>
        <taxon>Pseudomonadati</taxon>
        <taxon>Pseudomonadota</taxon>
        <taxon>Alphaproteobacteria</taxon>
        <taxon>Sphingomonadales</taxon>
        <taxon>Sphingomonadaceae</taxon>
        <taxon>Sphingomonas</taxon>
    </lineage>
</organism>
<dbReference type="GO" id="GO:0004673">
    <property type="term" value="F:protein histidine kinase activity"/>
    <property type="evidence" value="ECO:0007669"/>
    <property type="project" value="UniProtKB-EC"/>
</dbReference>
<dbReference type="Gene3D" id="3.30.565.10">
    <property type="entry name" value="Histidine kinase-like ATPase, C-terminal domain"/>
    <property type="match status" value="1"/>
</dbReference>
<dbReference type="KEGG" id="sari:H5J25_14835"/>
<dbReference type="PANTHER" id="PTHR41523:SF8">
    <property type="entry name" value="ETHYLENE RESPONSE SENSOR PROTEIN"/>
    <property type="match status" value="1"/>
</dbReference>
<name>A0A974NTR9_9SPHN</name>
<dbReference type="GO" id="GO:0005524">
    <property type="term" value="F:ATP binding"/>
    <property type="evidence" value="ECO:0007669"/>
    <property type="project" value="UniProtKB-KW"/>
</dbReference>
<dbReference type="EMBL" id="CP061035">
    <property type="protein sequence ID" value="QQV76687.1"/>
    <property type="molecule type" value="Genomic_DNA"/>
</dbReference>
<dbReference type="Proteomes" id="UP000595894">
    <property type="component" value="Chromosome"/>
</dbReference>
<keyword evidence="10" id="KW-1185">Reference proteome</keyword>
<evidence type="ECO:0000256" key="2">
    <source>
        <dbReference type="ARBA" id="ARBA00012438"/>
    </source>
</evidence>
<dbReference type="RefSeq" id="WP_202092285.1">
    <property type="nucleotide sequence ID" value="NZ_CP061035.1"/>
</dbReference>
<sequence>MKMDGVMPPSRRARAANDLLLRETNHRCSNDLQLVVSLLSLQSMRATSEEARRALNDAMERVSVLARSRAALNHHAAPSLGAALRQITEGLHAHCEPRAILVSLELATEGERLSPAQITTIALVVNELATNAIKHAFREGRSGHIMIKAYDRDESSIVILVDDDGLPFPEPTGKSGGLGLGLVKRLVASTGGLFISPPPGAKIFEIRVPVAQG</sequence>
<evidence type="ECO:0000256" key="4">
    <source>
        <dbReference type="ARBA" id="ARBA00022679"/>
    </source>
</evidence>
<feature type="domain" description="Histidine kinase/HSP90-like ATPase" evidence="8">
    <location>
        <begin position="116"/>
        <end position="212"/>
    </location>
</feature>
<evidence type="ECO:0000313" key="9">
    <source>
        <dbReference type="EMBL" id="QQV76687.1"/>
    </source>
</evidence>
<dbReference type="AlphaFoldDB" id="A0A974NTR9"/>
<evidence type="ECO:0000256" key="7">
    <source>
        <dbReference type="ARBA" id="ARBA00022840"/>
    </source>
</evidence>